<dbReference type="RefSeq" id="WP_004968518.1">
    <property type="nucleotide sequence ID" value="NZ_AOLP01000008.1"/>
</dbReference>
<dbReference type="Proteomes" id="UP000011553">
    <property type="component" value="Unassembled WGS sequence"/>
</dbReference>
<keyword evidence="4" id="KW-1185">Reference proteome</keyword>
<dbReference type="Gene3D" id="2.40.390.10">
    <property type="entry name" value="CV3147-like"/>
    <property type="match status" value="1"/>
</dbReference>
<dbReference type="PATRIC" id="fig|662478.6.peg.1259"/>
<dbReference type="Pfam" id="PF06032">
    <property type="entry name" value="S-Me-THD_N"/>
    <property type="match status" value="1"/>
</dbReference>
<dbReference type="InterPro" id="IPR027479">
    <property type="entry name" value="S-Me-THD_N_sf"/>
</dbReference>
<dbReference type="InterPro" id="IPR048350">
    <property type="entry name" value="S-Me-THD-like_C"/>
</dbReference>
<dbReference type="AlphaFoldDB" id="M0JBK9"/>
<evidence type="ECO:0000259" key="2">
    <source>
        <dbReference type="Pfam" id="PF20906"/>
    </source>
</evidence>
<dbReference type="SUPFAM" id="SSF160991">
    <property type="entry name" value="CV3147-like"/>
    <property type="match status" value="1"/>
</dbReference>
<dbReference type="Gene3D" id="3.40.1610.10">
    <property type="entry name" value="CV3147-like domain"/>
    <property type="match status" value="1"/>
</dbReference>
<dbReference type="InterPro" id="IPR010318">
    <property type="entry name" value="S-Me-THD_N"/>
</dbReference>
<feature type="domain" description="S-Me-THD N-terminal" evidence="1">
    <location>
        <begin position="14"/>
        <end position="172"/>
    </location>
</feature>
<name>M0JBK9_9EURY</name>
<protein>
    <recommendedName>
        <fullName evidence="5">Hydantoinase</fullName>
    </recommendedName>
</protein>
<organism evidence="3 4">
    <name type="scientific">Haloferax denitrificans ATCC 35960</name>
    <dbReference type="NCBI Taxonomy" id="662478"/>
    <lineage>
        <taxon>Archaea</taxon>
        <taxon>Methanobacteriati</taxon>
        <taxon>Methanobacteriota</taxon>
        <taxon>Stenosarchaea group</taxon>
        <taxon>Halobacteria</taxon>
        <taxon>Halobacteriales</taxon>
        <taxon>Haloferacaceae</taxon>
        <taxon>Haloferax</taxon>
    </lineage>
</organism>
<gene>
    <name evidence="3" type="ORF">C438_06707</name>
</gene>
<dbReference type="InterPro" id="IPR024071">
    <property type="entry name" value="S-Me-THD_C_sf"/>
</dbReference>
<reference evidence="3 4" key="1">
    <citation type="journal article" date="2014" name="PLoS Genet.">
        <title>Phylogenetically driven sequencing of extremely halophilic archaea reveals strategies for static and dynamic osmo-response.</title>
        <authorList>
            <person name="Becker E.A."/>
            <person name="Seitzer P.M."/>
            <person name="Tritt A."/>
            <person name="Larsen D."/>
            <person name="Krusor M."/>
            <person name="Yao A.I."/>
            <person name="Wu D."/>
            <person name="Madern D."/>
            <person name="Eisen J.A."/>
            <person name="Darling A.E."/>
            <person name="Facciotti M.T."/>
        </authorList>
    </citation>
    <scope>NUCLEOTIDE SEQUENCE [LARGE SCALE GENOMIC DNA]</scope>
    <source>
        <strain evidence="3 4">ATCC 35960</strain>
    </source>
</reference>
<dbReference type="Pfam" id="PF20906">
    <property type="entry name" value="S-Me-THD_C"/>
    <property type="match status" value="1"/>
</dbReference>
<evidence type="ECO:0008006" key="5">
    <source>
        <dbReference type="Google" id="ProtNLM"/>
    </source>
</evidence>
<evidence type="ECO:0000259" key="1">
    <source>
        <dbReference type="Pfam" id="PF06032"/>
    </source>
</evidence>
<sequence length="373" mass="39601">MSFDIPHLTEVTLDDLEALGTGAGILGTGGGGNPRLGRLRLQTLLEDDAYPDSVELVDPRDLPADATVASVGGMGAPTISVEKFAGGDEEVQSLRAIEDLSGETVDALIPGEIGGANSMAPLCVGAMTDLPVVDADGMGRAFPELQMDTFFIYGTPVNYAATTDERGNQVVYRDIDSAKRLEDLARAITVQMGGRSGYAFPLMTGAFVSEYAIPHTVSLATELGRAVERARDAGTDPVDAGRELLGGEELFAGKIVDVHRRNRDGFALGSVTLAGIDENEDATLEIEFQNEFLVARDDDGDLRTTVPDLICLVDTDTGAPVTTDALRYGQRVRVLGVPAPELLTTPEALDVIGPEAFGYEVPYDPLPRDETGW</sequence>
<dbReference type="EMBL" id="AOLP01000008">
    <property type="protein sequence ID" value="EMA06381.1"/>
    <property type="molecule type" value="Genomic_DNA"/>
</dbReference>
<feature type="domain" description="S-Me-THD-like C-terminal" evidence="2">
    <location>
        <begin position="178"/>
        <end position="366"/>
    </location>
</feature>
<proteinExistence type="predicted"/>
<evidence type="ECO:0000313" key="4">
    <source>
        <dbReference type="Proteomes" id="UP000011553"/>
    </source>
</evidence>
<accession>M0JBK9</accession>
<comment type="caution">
    <text evidence="3">The sequence shown here is derived from an EMBL/GenBank/DDBJ whole genome shotgun (WGS) entry which is preliminary data.</text>
</comment>
<evidence type="ECO:0000313" key="3">
    <source>
        <dbReference type="EMBL" id="EMA06381.1"/>
    </source>
</evidence>